<name>A0A7R9JZH0_TIMGE</name>
<dbReference type="EMBL" id="OE841448">
    <property type="protein sequence ID" value="CAD7595770.1"/>
    <property type="molecule type" value="Genomic_DNA"/>
</dbReference>
<feature type="transmembrane region" description="Helical" evidence="1">
    <location>
        <begin position="206"/>
        <end position="224"/>
    </location>
</feature>
<evidence type="ECO:0000256" key="1">
    <source>
        <dbReference type="SAM" id="Phobius"/>
    </source>
</evidence>
<keyword evidence="1" id="KW-0812">Transmembrane</keyword>
<evidence type="ECO:0008006" key="3">
    <source>
        <dbReference type="Google" id="ProtNLM"/>
    </source>
</evidence>
<sequence length="404" mass="45631">MATSLARDVVAVACGETLSCLWEGGGHSQALLAGIDRVIRCPGNLYRSLVDYCRGRYTNLRCPGMTVSKKLTKGCPQGSVCGIIFWDVALEPGLVEIDGVVAFADDILLVVQATSKRELEAKSDAILTGLNSWYQKGVLKRNSRVKIDGQTIRRSKDTRYLGVMLDERRDFMTHVENACGKALSAMTKIISLGQGRFKLSMRLIRLYHQAMLVSIVGYGAGTWAHRLRKVRLRRKIRSLQRSLLLRLSGAYKTVATDTLCVALGIWPLDLEVRRRAALYWVRKGDMEKVANLTRAGIATGLQEWQDEWEWGKTGRRTHKIFPNVVERLGMEYLQPSPGLVHFITVHGPYKAALFARLLLTDRGIYDWGREAMPEHVGLECIETFEDRINLQILLRVRFITYYVT</sequence>
<accession>A0A7R9JZH0</accession>
<reference evidence="2" key="1">
    <citation type="submission" date="2020-11" db="EMBL/GenBank/DDBJ databases">
        <authorList>
            <person name="Tran Van P."/>
        </authorList>
    </citation>
    <scope>NUCLEOTIDE SEQUENCE</scope>
</reference>
<keyword evidence="1" id="KW-0472">Membrane</keyword>
<gene>
    <name evidence="2" type="ORF">TGEB3V08_LOCUS6168</name>
</gene>
<dbReference type="AlphaFoldDB" id="A0A7R9JZH0"/>
<evidence type="ECO:0000313" key="2">
    <source>
        <dbReference type="EMBL" id="CAD7595770.1"/>
    </source>
</evidence>
<organism evidence="2">
    <name type="scientific">Timema genevievae</name>
    <name type="common">Walking stick</name>
    <dbReference type="NCBI Taxonomy" id="629358"/>
    <lineage>
        <taxon>Eukaryota</taxon>
        <taxon>Metazoa</taxon>
        <taxon>Ecdysozoa</taxon>
        <taxon>Arthropoda</taxon>
        <taxon>Hexapoda</taxon>
        <taxon>Insecta</taxon>
        <taxon>Pterygota</taxon>
        <taxon>Neoptera</taxon>
        <taxon>Polyneoptera</taxon>
        <taxon>Phasmatodea</taxon>
        <taxon>Timematodea</taxon>
        <taxon>Timematoidea</taxon>
        <taxon>Timematidae</taxon>
        <taxon>Timema</taxon>
    </lineage>
</organism>
<keyword evidence="1" id="KW-1133">Transmembrane helix</keyword>
<protein>
    <recommendedName>
        <fullName evidence="3">Reverse transcriptase domain-containing protein</fullName>
    </recommendedName>
</protein>
<proteinExistence type="predicted"/>